<comment type="caution">
    <text evidence="8">The sequence shown here is derived from an EMBL/GenBank/DDBJ whole genome shotgun (WGS) entry which is preliminary data.</text>
</comment>
<proteinExistence type="inferred from homology"/>
<gene>
    <name evidence="8" type="ORF">RYS15_06510</name>
</gene>
<reference evidence="8 9" key="1">
    <citation type="submission" date="2023-10" db="EMBL/GenBank/DDBJ databases">
        <title>Characteristics and mechanism of a salt-tolerant marine origin heterotrophic nitrifying- aerobic denitrifying bacteria Marinobacter xestospongiae HN1.</title>
        <authorList>
            <person name="Qi R."/>
        </authorList>
    </citation>
    <scope>NUCLEOTIDE SEQUENCE [LARGE SCALE GENOMIC DNA]</scope>
    <source>
        <strain evidence="8 9">HN1</strain>
    </source>
</reference>
<dbReference type="PANTHER" id="PTHR32322:SF2">
    <property type="entry name" value="EAMA DOMAIN-CONTAINING PROTEIN"/>
    <property type="match status" value="1"/>
</dbReference>
<feature type="transmembrane region" description="Helical" evidence="6">
    <location>
        <begin position="15"/>
        <end position="33"/>
    </location>
</feature>
<feature type="transmembrane region" description="Helical" evidence="6">
    <location>
        <begin position="278"/>
        <end position="296"/>
    </location>
</feature>
<dbReference type="InterPro" id="IPR037185">
    <property type="entry name" value="EmrE-like"/>
</dbReference>
<dbReference type="InterPro" id="IPR000620">
    <property type="entry name" value="EamA_dom"/>
</dbReference>
<evidence type="ECO:0000313" key="9">
    <source>
        <dbReference type="Proteomes" id="UP001269819"/>
    </source>
</evidence>
<keyword evidence="5 6" id="KW-0472">Membrane</keyword>
<organism evidence="8 9">
    <name type="scientific">Marinobacter xestospongiae</name>
    <dbReference type="NCBI Taxonomy" id="994319"/>
    <lineage>
        <taxon>Bacteria</taxon>
        <taxon>Pseudomonadati</taxon>
        <taxon>Pseudomonadota</taxon>
        <taxon>Gammaproteobacteria</taxon>
        <taxon>Pseudomonadales</taxon>
        <taxon>Marinobacteraceae</taxon>
        <taxon>Marinobacter</taxon>
    </lineage>
</organism>
<dbReference type="EMBL" id="JAWIIJ010000003">
    <property type="protein sequence ID" value="MDV2078328.1"/>
    <property type="molecule type" value="Genomic_DNA"/>
</dbReference>
<feature type="transmembrane region" description="Helical" evidence="6">
    <location>
        <begin position="158"/>
        <end position="179"/>
    </location>
</feature>
<feature type="transmembrane region" description="Helical" evidence="6">
    <location>
        <begin position="129"/>
        <end position="146"/>
    </location>
</feature>
<dbReference type="SUPFAM" id="SSF103481">
    <property type="entry name" value="Multidrug resistance efflux transporter EmrE"/>
    <property type="match status" value="2"/>
</dbReference>
<evidence type="ECO:0000256" key="2">
    <source>
        <dbReference type="ARBA" id="ARBA00007362"/>
    </source>
</evidence>
<comment type="similarity">
    <text evidence="2">Belongs to the EamA transporter family.</text>
</comment>
<sequence>MLANAAVPIPRPDPVAYLLLLMVGGMIALTLPLAKLAMTAGLSPLAYAFWQALGGGVLLWLWNGRSATRPPGTWRYWLVSGLTAIAIPNALAFIVVGHVGSGLTATLYALPSLATYALSLLLRLERLRALRTVGLLLGVAGCIRIMSPDTDGVGSDDLPWLLLGLLVPLSLAFGNVYRTVAWPQGASARQLAPGMLLGGALVLGVGLLVTGRVSTLWLPSLEVGAILVVQAVLAALTYRAFFELQRRSSPVFLSQIGFVIAPAGLVLGMLFFDEQFGAAVWLGVGIVLLGVLLANWKK</sequence>
<dbReference type="PANTHER" id="PTHR32322">
    <property type="entry name" value="INNER MEMBRANE TRANSPORTER"/>
    <property type="match status" value="1"/>
</dbReference>
<keyword evidence="4 6" id="KW-1133">Transmembrane helix</keyword>
<evidence type="ECO:0000256" key="4">
    <source>
        <dbReference type="ARBA" id="ARBA00022989"/>
    </source>
</evidence>
<feature type="transmembrane region" description="Helical" evidence="6">
    <location>
        <begin position="191"/>
        <end position="210"/>
    </location>
</feature>
<evidence type="ECO:0000256" key="1">
    <source>
        <dbReference type="ARBA" id="ARBA00004141"/>
    </source>
</evidence>
<dbReference type="RefSeq" id="WP_316973118.1">
    <property type="nucleotide sequence ID" value="NZ_JAWIIJ010000003.1"/>
</dbReference>
<dbReference type="Pfam" id="PF00892">
    <property type="entry name" value="EamA"/>
    <property type="match status" value="1"/>
</dbReference>
<feature type="transmembrane region" description="Helical" evidence="6">
    <location>
        <begin position="45"/>
        <end position="62"/>
    </location>
</feature>
<protein>
    <submittedName>
        <fullName evidence="8">DMT family transporter</fullName>
    </submittedName>
</protein>
<feature type="transmembrane region" description="Helical" evidence="6">
    <location>
        <begin position="102"/>
        <end position="122"/>
    </location>
</feature>
<comment type="subcellular location">
    <subcellularLocation>
        <location evidence="1">Membrane</location>
        <topology evidence="1">Multi-pass membrane protein</topology>
    </subcellularLocation>
</comment>
<evidence type="ECO:0000256" key="5">
    <source>
        <dbReference type="ARBA" id="ARBA00023136"/>
    </source>
</evidence>
<accession>A0ABU3VVN7</accession>
<dbReference type="Proteomes" id="UP001269819">
    <property type="component" value="Unassembled WGS sequence"/>
</dbReference>
<keyword evidence="3 6" id="KW-0812">Transmembrane</keyword>
<evidence type="ECO:0000313" key="8">
    <source>
        <dbReference type="EMBL" id="MDV2078328.1"/>
    </source>
</evidence>
<evidence type="ECO:0000259" key="7">
    <source>
        <dbReference type="Pfam" id="PF00892"/>
    </source>
</evidence>
<keyword evidence="9" id="KW-1185">Reference proteome</keyword>
<feature type="domain" description="EamA" evidence="7">
    <location>
        <begin position="16"/>
        <end position="145"/>
    </location>
</feature>
<dbReference type="InterPro" id="IPR050638">
    <property type="entry name" value="AA-Vitamin_Transporters"/>
</dbReference>
<feature type="transmembrane region" description="Helical" evidence="6">
    <location>
        <begin position="250"/>
        <end position="272"/>
    </location>
</feature>
<evidence type="ECO:0000256" key="3">
    <source>
        <dbReference type="ARBA" id="ARBA00022692"/>
    </source>
</evidence>
<feature type="transmembrane region" description="Helical" evidence="6">
    <location>
        <begin position="74"/>
        <end position="96"/>
    </location>
</feature>
<name>A0ABU3VVN7_9GAMM</name>
<evidence type="ECO:0000256" key="6">
    <source>
        <dbReference type="SAM" id="Phobius"/>
    </source>
</evidence>
<feature type="transmembrane region" description="Helical" evidence="6">
    <location>
        <begin position="216"/>
        <end position="238"/>
    </location>
</feature>